<evidence type="ECO:0000313" key="13">
    <source>
        <dbReference type="Proteomes" id="UP001457282"/>
    </source>
</evidence>
<evidence type="ECO:0000256" key="2">
    <source>
        <dbReference type="ARBA" id="ARBA00006728"/>
    </source>
</evidence>
<evidence type="ECO:0000313" key="12">
    <source>
        <dbReference type="EMBL" id="KAK9947653.1"/>
    </source>
</evidence>
<comment type="caution">
    <text evidence="12">The sequence shown here is derived from an EMBL/GenBank/DDBJ whole genome shotgun (WGS) entry which is preliminary data.</text>
</comment>
<keyword evidence="4 10" id="KW-0678">Repressor</keyword>
<keyword evidence="7 10" id="KW-0539">Nucleus</keyword>
<feature type="domain" description="PB1" evidence="11">
    <location>
        <begin position="112"/>
        <end position="214"/>
    </location>
</feature>
<proteinExistence type="inferred from homology"/>
<dbReference type="GO" id="GO:0006355">
    <property type="term" value="P:regulation of DNA-templated transcription"/>
    <property type="evidence" value="ECO:0007669"/>
    <property type="project" value="InterPro"/>
</dbReference>
<dbReference type="PANTHER" id="PTHR31734">
    <property type="entry name" value="AUXIN-RESPONSIVE PROTEIN IAA17"/>
    <property type="match status" value="1"/>
</dbReference>
<dbReference type="InterPro" id="IPR053793">
    <property type="entry name" value="PB1-like"/>
</dbReference>
<evidence type="ECO:0000256" key="9">
    <source>
        <dbReference type="ARBA" id="ARBA00025283"/>
    </source>
</evidence>
<evidence type="ECO:0000256" key="1">
    <source>
        <dbReference type="ARBA" id="ARBA00004123"/>
    </source>
</evidence>
<name>A0AAW1YIE0_RUBAR</name>
<evidence type="ECO:0000256" key="6">
    <source>
        <dbReference type="ARBA" id="ARBA00023163"/>
    </source>
</evidence>
<organism evidence="12 13">
    <name type="scientific">Rubus argutus</name>
    <name type="common">Southern blackberry</name>
    <dbReference type="NCBI Taxonomy" id="59490"/>
    <lineage>
        <taxon>Eukaryota</taxon>
        <taxon>Viridiplantae</taxon>
        <taxon>Streptophyta</taxon>
        <taxon>Embryophyta</taxon>
        <taxon>Tracheophyta</taxon>
        <taxon>Spermatophyta</taxon>
        <taxon>Magnoliopsida</taxon>
        <taxon>eudicotyledons</taxon>
        <taxon>Gunneridae</taxon>
        <taxon>Pentapetalae</taxon>
        <taxon>rosids</taxon>
        <taxon>fabids</taxon>
        <taxon>Rosales</taxon>
        <taxon>Rosaceae</taxon>
        <taxon>Rosoideae</taxon>
        <taxon>Rosoideae incertae sedis</taxon>
        <taxon>Rubus</taxon>
    </lineage>
</organism>
<dbReference type="InterPro" id="IPR003311">
    <property type="entry name" value="AUX_IAA"/>
</dbReference>
<comment type="subunit">
    <text evidence="3 10">Homodimers and heterodimers.</text>
</comment>
<comment type="subcellular location">
    <subcellularLocation>
        <location evidence="1 10">Nucleus</location>
    </subcellularLocation>
</comment>
<keyword evidence="13" id="KW-1185">Reference proteome</keyword>
<dbReference type="AlphaFoldDB" id="A0AAW1YIE0"/>
<reference evidence="12 13" key="1">
    <citation type="journal article" date="2023" name="G3 (Bethesda)">
        <title>A chromosome-length genome assembly and annotation of blackberry (Rubus argutus, cv. 'Hillquist').</title>
        <authorList>
            <person name="Bruna T."/>
            <person name="Aryal R."/>
            <person name="Dudchenko O."/>
            <person name="Sargent D.J."/>
            <person name="Mead D."/>
            <person name="Buti M."/>
            <person name="Cavallini A."/>
            <person name="Hytonen T."/>
            <person name="Andres J."/>
            <person name="Pham M."/>
            <person name="Weisz D."/>
            <person name="Mascagni F."/>
            <person name="Usai G."/>
            <person name="Natali L."/>
            <person name="Bassil N."/>
            <person name="Fernandez G.E."/>
            <person name="Lomsadze A."/>
            <person name="Armour M."/>
            <person name="Olukolu B."/>
            <person name="Poorten T."/>
            <person name="Britton C."/>
            <person name="Davik J."/>
            <person name="Ashrafi H."/>
            <person name="Aiden E.L."/>
            <person name="Borodovsky M."/>
            <person name="Worthington M."/>
        </authorList>
    </citation>
    <scope>NUCLEOTIDE SEQUENCE [LARGE SCALE GENOMIC DNA]</scope>
    <source>
        <strain evidence="12">PI 553951</strain>
    </source>
</reference>
<sequence>MYRQPAQTSKLLPSKRVVTHRPHVPSPHWLFPGVQVSGELKSSMKRGFVETVDLDNHELGGQVEVGDGQWEAASTSTTAAAVKAPTAKSQVVGWPPVRSTRKKALDLKKSSSKYVKVGADGAPYLRKVDLEMYKSYEELLTALEQMFTSFTISGKYMEQNKKQRQALLVNGILVDECNHYVVTYEDKDGDWLLVGDVPWKMFKESCKRIRLMKSSEAALHPDHI</sequence>
<dbReference type="PANTHER" id="PTHR31734:SF106">
    <property type="entry name" value="AUXIN-RESPONSIVE PROTEIN"/>
    <property type="match status" value="1"/>
</dbReference>
<dbReference type="EMBL" id="JBEDUW010000001">
    <property type="protein sequence ID" value="KAK9947653.1"/>
    <property type="molecule type" value="Genomic_DNA"/>
</dbReference>
<dbReference type="Proteomes" id="UP001457282">
    <property type="component" value="Unassembled WGS sequence"/>
</dbReference>
<dbReference type="GO" id="GO:0009734">
    <property type="term" value="P:auxin-activated signaling pathway"/>
    <property type="evidence" value="ECO:0007669"/>
    <property type="project" value="UniProtKB-UniRule"/>
</dbReference>
<comment type="similarity">
    <text evidence="2 10">Belongs to the Aux/IAA family.</text>
</comment>
<evidence type="ECO:0000256" key="3">
    <source>
        <dbReference type="ARBA" id="ARBA00011726"/>
    </source>
</evidence>
<keyword evidence="8 10" id="KW-0927">Auxin signaling pathway</keyword>
<evidence type="ECO:0000256" key="8">
    <source>
        <dbReference type="ARBA" id="ARBA00023294"/>
    </source>
</evidence>
<accession>A0AAW1YIE0</accession>
<dbReference type="Pfam" id="PF02309">
    <property type="entry name" value="AUX_IAA"/>
    <property type="match status" value="1"/>
</dbReference>
<dbReference type="InterPro" id="IPR033389">
    <property type="entry name" value="AUX/IAA_dom"/>
</dbReference>
<comment type="function">
    <text evidence="9">Aux/IAA proteins are short-lived transcriptional factors that function as repressors of early auxin response genes at low auxin concentrations. Repression is thought to result from the interaction with auxin response factors (ARFs), proteins that bind to the auxin-responsive promoter element (AuxRE). Formation of heterodimers with ARF proteins may alter their ability to modulate early auxin response genes expression.</text>
</comment>
<dbReference type="Gene3D" id="3.10.20.90">
    <property type="entry name" value="Phosphatidylinositol 3-kinase Catalytic Subunit, Chain A, domain 1"/>
    <property type="match status" value="1"/>
</dbReference>
<evidence type="ECO:0000256" key="5">
    <source>
        <dbReference type="ARBA" id="ARBA00023015"/>
    </source>
</evidence>
<evidence type="ECO:0000256" key="7">
    <source>
        <dbReference type="ARBA" id="ARBA00023242"/>
    </source>
</evidence>
<gene>
    <name evidence="12" type="ORF">M0R45_003267</name>
</gene>
<keyword evidence="5 10" id="KW-0805">Transcription regulation</keyword>
<dbReference type="PROSITE" id="PS51745">
    <property type="entry name" value="PB1"/>
    <property type="match status" value="1"/>
</dbReference>
<evidence type="ECO:0000256" key="4">
    <source>
        <dbReference type="ARBA" id="ARBA00022491"/>
    </source>
</evidence>
<evidence type="ECO:0000256" key="10">
    <source>
        <dbReference type="RuleBase" id="RU004549"/>
    </source>
</evidence>
<keyword evidence="6 10" id="KW-0804">Transcription</keyword>
<dbReference type="GO" id="GO:0005634">
    <property type="term" value="C:nucleus"/>
    <property type="evidence" value="ECO:0007669"/>
    <property type="project" value="UniProtKB-SubCell"/>
</dbReference>
<evidence type="ECO:0000259" key="11">
    <source>
        <dbReference type="PROSITE" id="PS51745"/>
    </source>
</evidence>
<protein>
    <recommendedName>
        <fullName evidence="10">Auxin-responsive protein</fullName>
    </recommendedName>
</protein>
<dbReference type="FunFam" id="3.10.20.90:FF:000078">
    <property type="entry name" value="Auxin-responsive protein"/>
    <property type="match status" value="1"/>
</dbReference>
<dbReference type="SUPFAM" id="SSF54277">
    <property type="entry name" value="CAD &amp; PB1 domains"/>
    <property type="match status" value="1"/>
</dbReference>